<keyword evidence="8" id="KW-1185">Reference proteome</keyword>
<feature type="domain" description="NADP-dependent oxidoreductase" evidence="6">
    <location>
        <begin position="58"/>
        <end position="257"/>
    </location>
</feature>
<dbReference type="PIRSF" id="PIRSF000097">
    <property type="entry name" value="AKR"/>
    <property type="match status" value="1"/>
</dbReference>
<gene>
    <name evidence="7" type="ORF">BLA29_004779</name>
</gene>
<feature type="binding site" evidence="4">
    <location>
        <position position="80"/>
    </location>
    <ligand>
        <name>substrate</name>
    </ligand>
</feature>
<dbReference type="PANTHER" id="PTHR43827">
    <property type="entry name" value="2,5-DIKETO-D-GLUCONIC ACID REDUCTASE"/>
    <property type="match status" value="1"/>
</dbReference>
<dbReference type="CDD" id="cd19071">
    <property type="entry name" value="AKR_AKR1-5-like"/>
    <property type="match status" value="1"/>
</dbReference>
<evidence type="ECO:0000256" key="2">
    <source>
        <dbReference type="ARBA" id="ARBA00022857"/>
    </source>
</evidence>
<dbReference type="Gene3D" id="3.20.20.100">
    <property type="entry name" value="NADP-dependent oxidoreductase domain"/>
    <property type="match status" value="2"/>
</dbReference>
<organism evidence="7 8">
    <name type="scientific">Euroglyphus maynei</name>
    <name type="common">Mayne's house dust mite</name>
    <dbReference type="NCBI Taxonomy" id="6958"/>
    <lineage>
        <taxon>Eukaryota</taxon>
        <taxon>Metazoa</taxon>
        <taxon>Ecdysozoa</taxon>
        <taxon>Arthropoda</taxon>
        <taxon>Chelicerata</taxon>
        <taxon>Arachnida</taxon>
        <taxon>Acari</taxon>
        <taxon>Acariformes</taxon>
        <taxon>Sarcoptiformes</taxon>
        <taxon>Astigmata</taxon>
        <taxon>Psoroptidia</taxon>
        <taxon>Analgoidea</taxon>
        <taxon>Pyroglyphidae</taxon>
        <taxon>Pyroglyphinae</taxon>
        <taxon>Euroglyphus</taxon>
    </lineage>
</organism>
<evidence type="ECO:0000259" key="6">
    <source>
        <dbReference type="Pfam" id="PF00248"/>
    </source>
</evidence>
<dbReference type="SUPFAM" id="SSF51430">
    <property type="entry name" value="NAD(P)-linked oxidoreductase"/>
    <property type="match status" value="1"/>
</dbReference>
<dbReference type="InterPro" id="IPR018170">
    <property type="entry name" value="Aldo/ket_reductase_CS"/>
</dbReference>
<dbReference type="InterPro" id="IPR036812">
    <property type="entry name" value="NAD(P)_OxRdtase_dom_sf"/>
</dbReference>
<dbReference type="Pfam" id="PF00248">
    <property type="entry name" value="Aldo_ket_red"/>
    <property type="match status" value="1"/>
</dbReference>
<keyword evidence="3" id="KW-0560">Oxidoreductase</keyword>
<dbReference type="OrthoDB" id="6497660at2759"/>
<dbReference type="Proteomes" id="UP000194236">
    <property type="component" value="Unassembled WGS sequence"/>
</dbReference>
<sequence length="287" mass="32784">MKILLLIIKNFQAAKINKTIQLKNGHHIPVVGLGTSRIAPTDEQIIQAIKNAIDVELAIQSVRQSLANLRLEYLDLVLIHWPMSFQSGGEKVPKFPNGTIIGSDLSKENFELAYQGLEDACDQNLTRSIGVSNFNIKQLDKLLSANNRRHEPMVNQVECHPHLNQEKLLKHCHNNGIRLVAYSPLRRGNTILFDEPKLKQIAHEHNRTIAQIILRWQLQRDVIIIPRTSKKHRMLENISLFDFHLNQTEMSTIMSLDRSNNTGGDDDGREIRFESASHLSEFPFVKN</sequence>
<dbReference type="InterPro" id="IPR020471">
    <property type="entry name" value="AKR"/>
</dbReference>
<dbReference type="PROSITE" id="PS00063">
    <property type="entry name" value="ALDOKETO_REDUCTASE_3"/>
    <property type="match status" value="1"/>
</dbReference>
<accession>A0A1Y3BG62</accession>
<feature type="site" description="Lowers pKa of active site Tyr" evidence="5">
    <location>
        <position position="50"/>
    </location>
</feature>
<dbReference type="InterPro" id="IPR023210">
    <property type="entry name" value="NADP_OxRdtase_dom"/>
</dbReference>
<dbReference type="AlphaFoldDB" id="A0A1Y3BG62"/>
<evidence type="ECO:0000256" key="3">
    <source>
        <dbReference type="ARBA" id="ARBA00023002"/>
    </source>
</evidence>
<dbReference type="PRINTS" id="PR00069">
    <property type="entry name" value="ALDKETRDTASE"/>
</dbReference>
<dbReference type="PANTHER" id="PTHR43827:SF3">
    <property type="entry name" value="NADP-DEPENDENT OXIDOREDUCTASE DOMAIN-CONTAINING PROTEIN"/>
    <property type="match status" value="1"/>
</dbReference>
<protein>
    <submittedName>
        <fullName evidence="7">Aldehyde reductase-like protein</fullName>
    </submittedName>
</protein>
<comment type="similarity">
    <text evidence="1">Belongs to the aldo/keto reductase family.</text>
</comment>
<dbReference type="EMBL" id="MUJZ01020815">
    <property type="protein sequence ID" value="OTF79909.1"/>
    <property type="molecule type" value="Genomic_DNA"/>
</dbReference>
<dbReference type="GO" id="GO:0016616">
    <property type="term" value="F:oxidoreductase activity, acting on the CH-OH group of donors, NAD or NADP as acceptor"/>
    <property type="evidence" value="ECO:0007669"/>
    <property type="project" value="UniProtKB-ARBA"/>
</dbReference>
<proteinExistence type="inferred from homology"/>
<comment type="caution">
    <text evidence="7">The sequence shown here is derived from an EMBL/GenBank/DDBJ whole genome shotgun (WGS) entry which is preliminary data.</text>
</comment>
<dbReference type="PROSITE" id="PS00062">
    <property type="entry name" value="ALDOKETO_REDUCTASE_2"/>
    <property type="match status" value="1"/>
</dbReference>
<evidence type="ECO:0000256" key="4">
    <source>
        <dbReference type="PIRSR" id="PIRSR000097-2"/>
    </source>
</evidence>
<evidence type="ECO:0000256" key="5">
    <source>
        <dbReference type="PIRSR" id="PIRSR000097-3"/>
    </source>
</evidence>
<evidence type="ECO:0000256" key="1">
    <source>
        <dbReference type="ARBA" id="ARBA00007905"/>
    </source>
</evidence>
<evidence type="ECO:0000313" key="7">
    <source>
        <dbReference type="EMBL" id="OTF79909.1"/>
    </source>
</evidence>
<name>A0A1Y3BG62_EURMA</name>
<reference evidence="7 8" key="1">
    <citation type="submission" date="2017-03" db="EMBL/GenBank/DDBJ databases">
        <title>Genome Survey of Euroglyphus maynei.</title>
        <authorList>
            <person name="Arlian L.G."/>
            <person name="Morgan M.S."/>
            <person name="Rider S.D."/>
        </authorList>
    </citation>
    <scope>NUCLEOTIDE SEQUENCE [LARGE SCALE GENOMIC DNA]</scope>
    <source>
        <strain evidence="7">Arlian Lab</strain>
        <tissue evidence="7">Whole body</tissue>
    </source>
</reference>
<evidence type="ECO:0000313" key="8">
    <source>
        <dbReference type="Proteomes" id="UP000194236"/>
    </source>
</evidence>
<keyword evidence="2" id="KW-0521">NADP</keyword>